<evidence type="ECO:0000313" key="1">
    <source>
        <dbReference type="EMBL" id="SHH00039.1"/>
    </source>
</evidence>
<dbReference type="RefSeq" id="WP_079568387.1">
    <property type="nucleotide sequence ID" value="NZ_LT670818.1"/>
</dbReference>
<dbReference type="Proteomes" id="UP000190675">
    <property type="component" value="Chromosome I"/>
</dbReference>
<reference evidence="1 2" key="1">
    <citation type="submission" date="2016-11" db="EMBL/GenBank/DDBJ databases">
        <authorList>
            <person name="Jaros S."/>
            <person name="Januszkiewicz K."/>
            <person name="Wedrychowicz H."/>
        </authorList>
    </citation>
    <scope>NUCLEOTIDE SEQUENCE [LARGE SCALE GENOMIC DNA]</scope>
    <source>
        <strain evidence="1 2">GAS242</strain>
    </source>
</reference>
<protein>
    <recommendedName>
        <fullName evidence="3">PilZ domain-containing protein</fullName>
    </recommendedName>
</protein>
<dbReference type="OrthoDB" id="8239203at2"/>
<dbReference type="EMBL" id="LT670818">
    <property type="protein sequence ID" value="SHH00039.1"/>
    <property type="molecule type" value="Genomic_DNA"/>
</dbReference>
<evidence type="ECO:0008006" key="3">
    <source>
        <dbReference type="Google" id="ProtNLM"/>
    </source>
</evidence>
<dbReference type="AlphaFoldDB" id="A0A1M5PEV8"/>
<dbReference type="SUPFAM" id="SSF141371">
    <property type="entry name" value="PilZ domain-like"/>
    <property type="match status" value="1"/>
</dbReference>
<proteinExistence type="predicted"/>
<organism evidence="1 2">
    <name type="scientific">Bradyrhizobium erythrophlei</name>
    <dbReference type="NCBI Taxonomy" id="1437360"/>
    <lineage>
        <taxon>Bacteria</taxon>
        <taxon>Pseudomonadati</taxon>
        <taxon>Pseudomonadota</taxon>
        <taxon>Alphaproteobacteria</taxon>
        <taxon>Hyphomicrobiales</taxon>
        <taxon>Nitrobacteraceae</taxon>
        <taxon>Bradyrhizobium</taxon>
    </lineage>
</organism>
<accession>A0A1M5PEV8</accession>
<sequence>MAERRQVDRIKTANGTLIFSDRQRGVRSCAVRDISDAGVGLRLNDRDVITPIFKMTLDNFRNVRTCQVIWSRGRYVGATFDADTER</sequence>
<name>A0A1M5PEV8_9BRAD</name>
<gene>
    <name evidence="1" type="ORF">SAMN05444169_5193</name>
</gene>
<evidence type="ECO:0000313" key="2">
    <source>
        <dbReference type="Proteomes" id="UP000190675"/>
    </source>
</evidence>